<evidence type="ECO:0000256" key="9">
    <source>
        <dbReference type="ARBA" id="ARBA00023157"/>
    </source>
</evidence>
<dbReference type="CDD" id="cd13901">
    <property type="entry name" value="CuRO_3_MaLCC_like"/>
    <property type="match status" value="1"/>
</dbReference>
<feature type="signal peptide" evidence="12">
    <location>
        <begin position="1"/>
        <end position="22"/>
    </location>
</feature>
<dbReference type="GO" id="GO:0052716">
    <property type="term" value="F:hydroquinone:oxygen oxidoreductase activity"/>
    <property type="evidence" value="ECO:0007669"/>
    <property type="project" value="UniProtKB-EC"/>
</dbReference>
<dbReference type="FunFam" id="2.60.40.420:FF:000021">
    <property type="entry name" value="Extracellular dihydrogeodin oxidase/laccase"/>
    <property type="match status" value="1"/>
</dbReference>
<evidence type="ECO:0000256" key="6">
    <source>
        <dbReference type="ARBA" id="ARBA00022729"/>
    </source>
</evidence>
<keyword evidence="6 12" id="KW-0732">Signal</keyword>
<evidence type="ECO:0000259" key="13">
    <source>
        <dbReference type="Pfam" id="PF00394"/>
    </source>
</evidence>
<dbReference type="CDD" id="cd13854">
    <property type="entry name" value="CuRO_1_MaLCC_like"/>
    <property type="match status" value="1"/>
</dbReference>
<comment type="cofactor">
    <cofactor evidence="2">
        <name>Cu cation</name>
        <dbReference type="ChEBI" id="CHEBI:23378"/>
    </cofactor>
</comment>
<proteinExistence type="inferred from homology"/>
<dbReference type="OrthoDB" id="2121828at2759"/>
<feature type="domain" description="Plastocyanin-like" evidence="14">
    <location>
        <begin position="404"/>
        <end position="543"/>
    </location>
</feature>
<dbReference type="FunFam" id="2.60.40.420:FF:000046">
    <property type="entry name" value="Multicopper oxidase"/>
    <property type="match status" value="1"/>
</dbReference>
<dbReference type="InterPro" id="IPR001117">
    <property type="entry name" value="Cu-oxidase_2nd"/>
</dbReference>
<keyword evidence="5" id="KW-0479">Metal-binding</keyword>
<dbReference type="EC" id="1.10.3.2" evidence="4"/>
<reference evidence="16 17" key="1">
    <citation type="submission" date="2016-04" db="EMBL/GenBank/DDBJ databases">
        <title>A degradative enzymes factory behind the ericoid mycorrhizal symbiosis.</title>
        <authorList>
            <consortium name="DOE Joint Genome Institute"/>
            <person name="Martino E."/>
            <person name="Morin E."/>
            <person name="Grelet G."/>
            <person name="Kuo A."/>
            <person name="Kohler A."/>
            <person name="Daghino S."/>
            <person name="Barry K."/>
            <person name="Choi C."/>
            <person name="Cichocki N."/>
            <person name="Clum A."/>
            <person name="Copeland A."/>
            <person name="Hainaut M."/>
            <person name="Haridas S."/>
            <person name="Labutti K."/>
            <person name="Lindquist E."/>
            <person name="Lipzen A."/>
            <person name="Khouja H.-R."/>
            <person name="Murat C."/>
            <person name="Ohm R."/>
            <person name="Olson A."/>
            <person name="Spatafora J."/>
            <person name="Veneault-Fourrey C."/>
            <person name="Henrissat B."/>
            <person name="Grigoriev I."/>
            <person name="Martin F."/>
            <person name="Perotto S."/>
        </authorList>
    </citation>
    <scope>NUCLEOTIDE SEQUENCE [LARGE SCALE GENOMIC DNA]</scope>
    <source>
        <strain evidence="16 17">F</strain>
    </source>
</reference>
<comment type="catalytic activity">
    <reaction evidence="1">
        <text>4 hydroquinone + O2 = 4 benzosemiquinone + 2 H2O</text>
        <dbReference type="Rhea" id="RHEA:11276"/>
        <dbReference type="ChEBI" id="CHEBI:15377"/>
        <dbReference type="ChEBI" id="CHEBI:15379"/>
        <dbReference type="ChEBI" id="CHEBI:17594"/>
        <dbReference type="ChEBI" id="CHEBI:17977"/>
        <dbReference type="EC" id="1.10.3.2"/>
    </reaction>
</comment>
<dbReference type="InterPro" id="IPR002355">
    <property type="entry name" value="Cu_oxidase_Cu_BS"/>
</dbReference>
<dbReference type="InterPro" id="IPR033138">
    <property type="entry name" value="Cu_oxidase_CS"/>
</dbReference>
<accession>A0A2J6SAU2</accession>
<dbReference type="STRING" id="1149755.A0A2J6SAU2"/>
<evidence type="ECO:0000313" key="17">
    <source>
        <dbReference type="Proteomes" id="UP000235786"/>
    </source>
</evidence>
<evidence type="ECO:0000256" key="10">
    <source>
        <dbReference type="ARBA" id="ARBA00023180"/>
    </source>
</evidence>
<evidence type="ECO:0000259" key="15">
    <source>
        <dbReference type="Pfam" id="PF07732"/>
    </source>
</evidence>
<dbReference type="PANTHER" id="PTHR11709:SF87">
    <property type="entry name" value="LACCASE"/>
    <property type="match status" value="1"/>
</dbReference>
<keyword evidence="10" id="KW-0325">Glycoprotein</keyword>
<dbReference type="SUPFAM" id="SSF49503">
    <property type="entry name" value="Cupredoxins"/>
    <property type="match status" value="3"/>
</dbReference>
<dbReference type="Pfam" id="PF07731">
    <property type="entry name" value="Cu-oxidase_2"/>
    <property type="match status" value="1"/>
</dbReference>
<dbReference type="InterPro" id="IPR011706">
    <property type="entry name" value="Cu-oxidase_C"/>
</dbReference>
<keyword evidence="7" id="KW-0560">Oxidoreductase</keyword>
<evidence type="ECO:0000256" key="7">
    <source>
        <dbReference type="ARBA" id="ARBA00023002"/>
    </source>
</evidence>
<dbReference type="PANTHER" id="PTHR11709">
    <property type="entry name" value="MULTI-COPPER OXIDASE"/>
    <property type="match status" value="1"/>
</dbReference>
<gene>
    <name evidence="16" type="ORF">L207DRAFT_576636</name>
</gene>
<dbReference type="PROSITE" id="PS00079">
    <property type="entry name" value="MULTICOPPER_OXIDASE1"/>
    <property type="match status" value="1"/>
</dbReference>
<dbReference type="InterPro" id="IPR008972">
    <property type="entry name" value="Cupredoxin"/>
</dbReference>
<dbReference type="GO" id="GO:0046274">
    <property type="term" value="P:lignin catabolic process"/>
    <property type="evidence" value="ECO:0007669"/>
    <property type="project" value="UniProtKB-KW"/>
</dbReference>
<dbReference type="Pfam" id="PF00394">
    <property type="entry name" value="Cu-oxidase"/>
    <property type="match status" value="1"/>
</dbReference>
<evidence type="ECO:0000256" key="3">
    <source>
        <dbReference type="ARBA" id="ARBA00010609"/>
    </source>
</evidence>
<evidence type="ECO:0000256" key="12">
    <source>
        <dbReference type="SAM" id="SignalP"/>
    </source>
</evidence>
<feature type="domain" description="Plastocyanin-like" evidence="13">
    <location>
        <begin position="192"/>
        <end position="337"/>
    </location>
</feature>
<evidence type="ECO:0000259" key="14">
    <source>
        <dbReference type="Pfam" id="PF07731"/>
    </source>
</evidence>
<dbReference type="AlphaFoldDB" id="A0A2J6SAU2"/>
<dbReference type="InterPro" id="IPR045087">
    <property type="entry name" value="Cu-oxidase_fam"/>
</dbReference>
<dbReference type="EMBL" id="KZ613938">
    <property type="protein sequence ID" value="PMD47875.1"/>
    <property type="molecule type" value="Genomic_DNA"/>
</dbReference>
<dbReference type="InterPro" id="IPR011707">
    <property type="entry name" value="Cu-oxidase-like_N"/>
</dbReference>
<dbReference type="Pfam" id="PF07732">
    <property type="entry name" value="Cu-oxidase_3"/>
    <property type="match status" value="1"/>
</dbReference>
<feature type="domain" description="Plastocyanin-like" evidence="15">
    <location>
        <begin position="69"/>
        <end position="179"/>
    </location>
</feature>
<dbReference type="CDD" id="cd13880">
    <property type="entry name" value="CuRO_2_MaLCC_like"/>
    <property type="match status" value="1"/>
</dbReference>
<evidence type="ECO:0000313" key="16">
    <source>
        <dbReference type="EMBL" id="PMD47875.1"/>
    </source>
</evidence>
<dbReference type="Proteomes" id="UP000235786">
    <property type="component" value="Unassembled WGS sequence"/>
</dbReference>
<keyword evidence="9" id="KW-1015">Disulfide bond</keyword>
<sequence length="589" mass="63745">MWTTSILRGVMSGLLLGGLARAQTCNTPTNRACWTSNFNINTDYETSTPTTGVTRSYTFTLTEVDNWVAGDGSVKTKAMLVNGQFPGPTITANWGDEISINVINNLRDNGTSIHWHGIRQLNNNINDGANGVTECPIPPGHSKTYTFLAQQYGTSWYHSHFSTQYANGVTGSIVINGPASLNYDIDLGAYPISDWYHGDAGTLELQSQLNGGAPPPSNNILFNGTNINPSGTGGQYSKVVLTPGKRHLLRLINPSVENTYVVSLVGHDFTVIEADFVPVDAYTTPSVYLGIGQRLAVTIDASQAVGNYWLNVSFSNTFGCGSSDNPAPAAIFSYVGANNTLPTNPGTVPPDSLCSDTTNLVPVVSRTAPLTAFNALSDDFFVSLETNATTSLTNWQVNGSSIKVDWGNPTLLQVQNGDKTFLTSENLVSVPQANIWSVWLIQNLTPIPHPMHLHGHDFLILGKSTFLTCPFCAGNAPRPFNASTDIKSLNLNNPTRRDVTMLPGFGWLVVAFHTDNPGAWLFHCHIAWHVAQGLSVQYLEQEQNIASSMNLAALQPNCNNWNAYFPSSDPFKQTDSGLKERAPGIAWTA</sequence>
<keyword evidence="8" id="KW-0186">Copper</keyword>
<comment type="similarity">
    <text evidence="3">Belongs to the multicopper oxidase family.</text>
</comment>
<dbReference type="PROSITE" id="PS00080">
    <property type="entry name" value="MULTICOPPER_OXIDASE2"/>
    <property type="match status" value="1"/>
</dbReference>
<evidence type="ECO:0000256" key="2">
    <source>
        <dbReference type="ARBA" id="ARBA00001935"/>
    </source>
</evidence>
<dbReference type="GO" id="GO:0005507">
    <property type="term" value="F:copper ion binding"/>
    <property type="evidence" value="ECO:0007669"/>
    <property type="project" value="InterPro"/>
</dbReference>
<feature type="chain" id="PRO_5014453586" description="laccase" evidence="12">
    <location>
        <begin position="23"/>
        <end position="589"/>
    </location>
</feature>
<evidence type="ECO:0000256" key="8">
    <source>
        <dbReference type="ARBA" id="ARBA00023008"/>
    </source>
</evidence>
<evidence type="ECO:0000256" key="5">
    <source>
        <dbReference type="ARBA" id="ARBA00022723"/>
    </source>
</evidence>
<evidence type="ECO:0000256" key="4">
    <source>
        <dbReference type="ARBA" id="ARBA00012297"/>
    </source>
</evidence>
<evidence type="ECO:0000256" key="11">
    <source>
        <dbReference type="ARBA" id="ARBA00023185"/>
    </source>
</evidence>
<organism evidence="16 17">
    <name type="scientific">Hyaloscypha variabilis (strain UAMH 11265 / GT02V1 / F)</name>
    <name type="common">Meliniomyces variabilis</name>
    <dbReference type="NCBI Taxonomy" id="1149755"/>
    <lineage>
        <taxon>Eukaryota</taxon>
        <taxon>Fungi</taxon>
        <taxon>Dikarya</taxon>
        <taxon>Ascomycota</taxon>
        <taxon>Pezizomycotina</taxon>
        <taxon>Leotiomycetes</taxon>
        <taxon>Helotiales</taxon>
        <taxon>Hyaloscyphaceae</taxon>
        <taxon>Hyaloscypha</taxon>
        <taxon>Hyaloscypha variabilis</taxon>
    </lineage>
</organism>
<name>A0A2J6SAU2_HYAVF</name>
<dbReference type="Gene3D" id="2.60.40.420">
    <property type="entry name" value="Cupredoxins - blue copper proteins"/>
    <property type="match status" value="3"/>
</dbReference>
<evidence type="ECO:0000256" key="1">
    <source>
        <dbReference type="ARBA" id="ARBA00000349"/>
    </source>
</evidence>
<keyword evidence="11" id="KW-0439">Lignin degradation</keyword>
<keyword evidence="17" id="KW-1185">Reference proteome</keyword>
<protein>
    <recommendedName>
        <fullName evidence="4">laccase</fullName>
        <ecNumber evidence="4">1.10.3.2</ecNumber>
    </recommendedName>
</protein>